<evidence type="ECO:0000313" key="4">
    <source>
        <dbReference type="WBParaSite" id="EVEC_0000420001-mRNA-1"/>
    </source>
</evidence>
<sequence length="336" mass="38461">MSLGDHSKYLEVFAKTSAGPVRDQSEQHMLKCIFEAYAILYKRTDLSEAAEVINVKAEEDVVDPTNFSVALQEIMAQTKTGGDKLKDRHATAAINKWLAAVPTGQDPIIEEPRRRVTRSVFRETETGAGSSETRSRRQTQAPERTGACVEEGPTETTGEQSQAAEPQITVHTIDEEVEEEQHMIDKEQAADAKALEEDFDKKINEDICQDLEELLKEHDIKHPNWVKKVKEWSFQDAYRLMHPNIWVKHFDLVRWIWTYSDYAGFDLLVVSNIVFNSRDRFKTTYPWTCCEVMPLCRHPVVSKARVDEFIRHDNPEAISDFSIQMCALYSNDTGGY</sequence>
<protein>
    <submittedName>
        <fullName evidence="4">Ulp1 protease family, C-terminal catalytic domain-containing protein</fullName>
    </submittedName>
</protein>
<organism evidence="4">
    <name type="scientific">Enterobius vermicularis</name>
    <name type="common">Human pinworm</name>
    <dbReference type="NCBI Taxonomy" id="51028"/>
    <lineage>
        <taxon>Eukaryota</taxon>
        <taxon>Metazoa</taxon>
        <taxon>Ecdysozoa</taxon>
        <taxon>Nematoda</taxon>
        <taxon>Chromadorea</taxon>
        <taxon>Rhabditida</taxon>
        <taxon>Spirurina</taxon>
        <taxon>Oxyuridomorpha</taxon>
        <taxon>Oxyuroidea</taxon>
        <taxon>Oxyuridae</taxon>
        <taxon>Enterobius</taxon>
    </lineage>
</organism>
<feature type="region of interest" description="Disordered" evidence="1">
    <location>
        <begin position="117"/>
        <end position="166"/>
    </location>
</feature>
<keyword evidence="3" id="KW-1185">Reference proteome</keyword>
<dbReference type="Proteomes" id="UP000274131">
    <property type="component" value="Unassembled WGS sequence"/>
</dbReference>
<feature type="compositionally biased region" description="Polar residues" evidence="1">
    <location>
        <begin position="127"/>
        <end position="142"/>
    </location>
</feature>
<accession>A0A0N4V2H6</accession>
<proteinExistence type="predicted"/>
<reference evidence="4" key="1">
    <citation type="submission" date="2017-02" db="UniProtKB">
        <authorList>
            <consortium name="WormBaseParasite"/>
        </authorList>
    </citation>
    <scope>IDENTIFICATION</scope>
</reference>
<name>A0A0N4V2H6_ENTVE</name>
<dbReference type="EMBL" id="UXUI01007712">
    <property type="protein sequence ID" value="VDD88937.1"/>
    <property type="molecule type" value="Genomic_DNA"/>
</dbReference>
<gene>
    <name evidence="2" type="ORF">EVEC_LOCUS3908</name>
</gene>
<evidence type="ECO:0000313" key="2">
    <source>
        <dbReference type="EMBL" id="VDD88937.1"/>
    </source>
</evidence>
<feature type="compositionally biased region" description="Polar residues" evidence="1">
    <location>
        <begin position="154"/>
        <end position="164"/>
    </location>
</feature>
<dbReference type="WBParaSite" id="EVEC_0000420001-mRNA-1">
    <property type="protein sequence ID" value="EVEC_0000420001-mRNA-1"/>
    <property type="gene ID" value="EVEC_0000420001"/>
</dbReference>
<dbReference type="AlphaFoldDB" id="A0A0N4V2H6"/>
<reference evidence="2 3" key="2">
    <citation type="submission" date="2018-10" db="EMBL/GenBank/DDBJ databases">
        <authorList>
            <consortium name="Pathogen Informatics"/>
        </authorList>
    </citation>
    <scope>NUCLEOTIDE SEQUENCE [LARGE SCALE GENOMIC DNA]</scope>
</reference>
<evidence type="ECO:0000313" key="3">
    <source>
        <dbReference type="Proteomes" id="UP000274131"/>
    </source>
</evidence>
<evidence type="ECO:0000256" key="1">
    <source>
        <dbReference type="SAM" id="MobiDB-lite"/>
    </source>
</evidence>